<proteinExistence type="predicted"/>
<organism evidence="2 3">
    <name type="scientific">Actinomadura mexicana</name>
    <dbReference type="NCBI Taxonomy" id="134959"/>
    <lineage>
        <taxon>Bacteria</taxon>
        <taxon>Bacillati</taxon>
        <taxon>Actinomycetota</taxon>
        <taxon>Actinomycetes</taxon>
        <taxon>Streptosporangiales</taxon>
        <taxon>Thermomonosporaceae</taxon>
        <taxon>Actinomadura</taxon>
    </lineage>
</organism>
<sequence>MSGVAASVAAVINNPPSASPDEDVLIVPERWRSRLDPRHGGTPGPEVTLDAGAGKAVARAVDEARDEIERTLRDPGTEPGLAAAALAHLGGDPDPRGAAVLSLVTAGESVWAREHPQYVDAWAFEHGAVFAACALADRWGLKASRTGESRDGRRNVVVRPVDPGTHAVPRLPDGAPRVRSLLAAAPPEQYTEAAARLAERRTSVRQRLLTAYLVPTRDDWVEELCEHPDGVPRTVLLRCLGTTAHLDVLGGRAALTAADCYEPENLYALADGLGTAAVPLLVPALDEYLDSPRRRDALLDVLGVLPSDEAFRALLQRRSDPHVSGELMAAMKRFPIRAVRELAAEGDTDLLDGHVRGNLAAIRTALPRLPEDTRTTVERVIAGLDTTADAEPADLPAILADPPWARNRERPEPVVVKGLSAPEPSVAWAEDGRDTRCEWALPVPHGWSRHGEARGPWEGRIADFEAGRLRSTEQVALLCLAPIEQVRHLVAGWYVPKDGYGTHQEPERWVPKIAQRFGLDALTTVVKGARSRPSDCGHVVVPYAAEPAAELVAGWLLRGGAGGPHAEAWLRRHGPQAVRLLLPAAFGRLGRRRDAAQYALHFLARELGRGTVVQIARETRDEVGDALAAVLDRGTDDLVPRKIPEIGPFADPAVLPRVRLADGGRALPAAAVRHLLTILAMSPPGAPDPGIDTVRATCDGESLAAFAWALFERWRLFGERSEDAWALTAVGWFGDDDAARRLTPAIRAWPGENGHHKAVKGLDVLALIGTETSLMLLDGIAHRAPFKAIKKRAEEKIQEVATRLGLTGEELADRLVPGVGLDADGSMTIDYGPRRFVVGFDEQLKPFVADGDGRRRAALPKPGAKDDPDLAPAAHAAFTQFRKDVRATMPNQVRRLELAMVTGRRWTPREFATLLVHHPLMWHIVRRLVWLAETETAVTTFRLAEDRTFADAGDDTLGPPDGARIGVAHPLSLGEALPRWSEVFADYEIVQPFPQLGRDVYRLTGEERQAVRLERFENRTAPWGKVVGLERRGWRRGTPMDNGTERWISRPVPGGLHVVVALDPGIQVGWGDGNDDQVLRTVWLADEPGDHHSWKSGSEHRFAELDEVTASEVVADLRSIT</sequence>
<dbReference type="Proteomes" id="UP000198420">
    <property type="component" value="Unassembled WGS sequence"/>
</dbReference>
<evidence type="ECO:0000313" key="2">
    <source>
        <dbReference type="EMBL" id="SNS20192.1"/>
    </source>
</evidence>
<reference evidence="3" key="1">
    <citation type="submission" date="2017-06" db="EMBL/GenBank/DDBJ databases">
        <authorList>
            <person name="Varghese N."/>
            <person name="Submissions S."/>
        </authorList>
    </citation>
    <scope>NUCLEOTIDE SEQUENCE [LARGE SCALE GENOMIC DNA]</scope>
    <source>
        <strain evidence="3">DSM 44485</strain>
    </source>
</reference>
<evidence type="ECO:0000313" key="3">
    <source>
        <dbReference type="Proteomes" id="UP000198420"/>
    </source>
</evidence>
<keyword evidence="3" id="KW-1185">Reference proteome</keyword>
<evidence type="ECO:0000259" key="1">
    <source>
        <dbReference type="Pfam" id="PF13569"/>
    </source>
</evidence>
<accession>A0A239CJX8</accession>
<gene>
    <name evidence="2" type="ORF">SAMN06265355_112243</name>
</gene>
<dbReference type="Pfam" id="PF13569">
    <property type="entry name" value="DUF4132"/>
    <property type="match status" value="1"/>
</dbReference>
<name>A0A239CJX8_9ACTN</name>
<dbReference type="AlphaFoldDB" id="A0A239CJX8"/>
<dbReference type="InterPro" id="IPR025406">
    <property type="entry name" value="DUF4132"/>
</dbReference>
<dbReference type="EMBL" id="FZNP01000012">
    <property type="protein sequence ID" value="SNS20192.1"/>
    <property type="molecule type" value="Genomic_DNA"/>
</dbReference>
<feature type="domain" description="DUF4132" evidence="1">
    <location>
        <begin position="853"/>
        <end position="1034"/>
    </location>
</feature>
<protein>
    <recommendedName>
        <fullName evidence="1">DUF4132 domain-containing protein</fullName>
    </recommendedName>
</protein>